<dbReference type="AlphaFoldDB" id="A0A0F9QYG2"/>
<gene>
    <name evidence="1" type="ORF">LCGC14_0661420</name>
</gene>
<protein>
    <submittedName>
        <fullName evidence="1">Uncharacterized protein</fullName>
    </submittedName>
</protein>
<evidence type="ECO:0000313" key="1">
    <source>
        <dbReference type="EMBL" id="KKN47574.1"/>
    </source>
</evidence>
<comment type="caution">
    <text evidence="1">The sequence shown here is derived from an EMBL/GenBank/DDBJ whole genome shotgun (WGS) entry which is preliminary data.</text>
</comment>
<accession>A0A0F9QYG2</accession>
<sequence length="97" mass="10941">MKKLKLEDQLQCHDISGEQSRTYTISGIDTGVISVICIKHPQKLFCYKNGHAFHRVYAGTTMHLAPVPGFIWGKCGKITGYCEVTWVPKDPKNPCKF</sequence>
<dbReference type="EMBL" id="LAZR01001268">
    <property type="protein sequence ID" value="KKN47574.1"/>
    <property type="molecule type" value="Genomic_DNA"/>
</dbReference>
<organism evidence="1">
    <name type="scientific">marine sediment metagenome</name>
    <dbReference type="NCBI Taxonomy" id="412755"/>
    <lineage>
        <taxon>unclassified sequences</taxon>
        <taxon>metagenomes</taxon>
        <taxon>ecological metagenomes</taxon>
    </lineage>
</organism>
<reference evidence="1" key="1">
    <citation type="journal article" date="2015" name="Nature">
        <title>Complex archaea that bridge the gap between prokaryotes and eukaryotes.</title>
        <authorList>
            <person name="Spang A."/>
            <person name="Saw J.H."/>
            <person name="Jorgensen S.L."/>
            <person name="Zaremba-Niedzwiedzka K."/>
            <person name="Martijn J."/>
            <person name="Lind A.E."/>
            <person name="van Eijk R."/>
            <person name="Schleper C."/>
            <person name="Guy L."/>
            <person name="Ettema T.J."/>
        </authorList>
    </citation>
    <scope>NUCLEOTIDE SEQUENCE</scope>
</reference>
<proteinExistence type="predicted"/>
<name>A0A0F9QYG2_9ZZZZ</name>